<dbReference type="SUPFAM" id="SSF49785">
    <property type="entry name" value="Galactose-binding domain-like"/>
    <property type="match status" value="1"/>
</dbReference>
<keyword evidence="3" id="KW-0165">Cleavage on pair of basic residues</keyword>
<dbReference type="EMBL" id="HBUF01147350">
    <property type="protein sequence ID" value="CAG6647501.1"/>
    <property type="molecule type" value="Transcribed_RNA"/>
</dbReference>
<dbReference type="InterPro" id="IPR002884">
    <property type="entry name" value="P_dom"/>
</dbReference>
<evidence type="ECO:0000256" key="4">
    <source>
        <dbReference type="ARBA" id="ARBA00022729"/>
    </source>
</evidence>
<comment type="similarity">
    <text evidence="1">Belongs to the peptidase S8 family. Furin subfamily.</text>
</comment>
<feature type="active site" description="Charge relay system" evidence="11 12">
    <location>
        <position position="209"/>
    </location>
</feature>
<dbReference type="PROSITE" id="PS00136">
    <property type="entry name" value="SUBTILASE_ASP"/>
    <property type="match status" value="1"/>
</dbReference>
<keyword evidence="6 12" id="KW-0720">Serine protease</keyword>
<dbReference type="GO" id="GO:0005802">
    <property type="term" value="C:trans-Golgi network"/>
    <property type="evidence" value="ECO:0007669"/>
    <property type="project" value="TreeGrafter"/>
</dbReference>
<dbReference type="PANTHER" id="PTHR42884">
    <property type="entry name" value="PROPROTEIN CONVERTASE SUBTILISIN/KEXIN-RELATED"/>
    <property type="match status" value="1"/>
</dbReference>
<dbReference type="InterPro" id="IPR015500">
    <property type="entry name" value="Peptidase_S8_subtilisin-rel"/>
</dbReference>
<dbReference type="FunFam" id="2.60.120.260:FF:000006">
    <property type="entry name" value="Proprotein convertase subtilisin/kexin type 5"/>
    <property type="match status" value="1"/>
</dbReference>
<evidence type="ECO:0000256" key="7">
    <source>
        <dbReference type="ARBA" id="ARBA00022837"/>
    </source>
</evidence>
<feature type="active site" description="Charge relay system" evidence="11 12">
    <location>
        <position position="423"/>
    </location>
</feature>
<keyword evidence="7" id="KW-0106">Calcium</keyword>
<evidence type="ECO:0000256" key="12">
    <source>
        <dbReference type="PROSITE-ProRule" id="PRU01240"/>
    </source>
</evidence>
<protein>
    <submittedName>
        <fullName evidence="14">Neuroendocrine convertase 1</fullName>
    </submittedName>
</protein>
<dbReference type="InterPro" id="IPR032815">
    <property type="entry name" value="S8_pro-domain"/>
</dbReference>
<keyword evidence="10" id="KW-0325">Glycoprotein</keyword>
<name>A0A8D8W566_9HEMI</name>
<dbReference type="GO" id="GO:0016485">
    <property type="term" value="P:protein processing"/>
    <property type="evidence" value="ECO:0007669"/>
    <property type="project" value="TreeGrafter"/>
</dbReference>
<dbReference type="GO" id="GO:0000139">
    <property type="term" value="C:Golgi membrane"/>
    <property type="evidence" value="ECO:0007669"/>
    <property type="project" value="TreeGrafter"/>
</dbReference>
<dbReference type="Pfam" id="PF00082">
    <property type="entry name" value="Peptidase_S8"/>
    <property type="match status" value="1"/>
</dbReference>
<keyword evidence="9" id="KW-1015">Disulfide bond</keyword>
<dbReference type="InterPro" id="IPR036852">
    <property type="entry name" value="Peptidase_S8/S53_dom_sf"/>
</dbReference>
<sequence>MVLVCLQVALFFLVAFSIIYILPLYYLFSLNENPQHEKYTPYSHVGVERAEHFVNQWVVHIDGDADFADQVAQDLGFHYNGIINGLNKHYIFSKEQHNPRTPEELLAETLGLLNHPRVLWTQQQFAKHLRKRAEVQELRRQLRAMSHVYREETEVSKYETLFTDEWWPMQWYEQDYRATNSSKRLDLNVVPVYQKLNITGAGVNIIIIDDGIEYTHEDIKDNFAPELSYNFNADKWDITPRYEDPRNKHGTRCAGELVMKPNNSKCGVGVCYGARVGGVKLLDGETTDLIESKALQFALDQVDIYSGSWGPPDDGKAMDGPGKLSEAAIERGIKEGRNGKGVLYVFAAGNGKSHGDNCAADGYINSIFTIAIASAREDGESPFYSEECTGVHATTYSGGITDPVKIITTDVHDTCTCEHSGTSAAAPMAAGVLALALEANPNMTWRDFQHALAWTSETEPLSQVSGWEQNSRNLWYHPAFGFGLINAYKLVSHAKNWKNVQTQRICEITLDVGPPTEFTYGSSWKRSYNITACSGSQNEIKYLEHVLATVSIDYQRRGDVQIELTAPSGVKSVLMRPRPDDDAKNGFADWTMLTLKHWGESPVGEWTFEIIASKYNSFLDMFKGGQVKALKLTFLGTREMPHHYSTERIYEEDVDLD</sequence>
<evidence type="ECO:0000256" key="11">
    <source>
        <dbReference type="PIRSR" id="PIRSR615500-1"/>
    </source>
</evidence>
<evidence type="ECO:0000256" key="10">
    <source>
        <dbReference type="ARBA" id="ARBA00023180"/>
    </source>
</evidence>
<evidence type="ECO:0000259" key="13">
    <source>
        <dbReference type="PROSITE" id="PS51829"/>
    </source>
</evidence>
<dbReference type="SUPFAM" id="SSF52743">
    <property type="entry name" value="Subtilisin-like"/>
    <property type="match status" value="1"/>
</dbReference>
<evidence type="ECO:0000313" key="14">
    <source>
        <dbReference type="EMBL" id="CAG6647503.1"/>
    </source>
</evidence>
<dbReference type="SUPFAM" id="SSF54897">
    <property type="entry name" value="Protease propeptides/inhibitors"/>
    <property type="match status" value="1"/>
</dbReference>
<dbReference type="PROSITE" id="PS00137">
    <property type="entry name" value="SUBTILASE_HIS"/>
    <property type="match status" value="1"/>
</dbReference>
<dbReference type="PRINTS" id="PR00723">
    <property type="entry name" value="SUBTILISIN"/>
</dbReference>
<keyword evidence="2 12" id="KW-0645">Protease</keyword>
<keyword evidence="8" id="KW-0865">Zymogen</keyword>
<evidence type="ECO:0000256" key="3">
    <source>
        <dbReference type="ARBA" id="ARBA00022685"/>
    </source>
</evidence>
<evidence type="ECO:0000256" key="9">
    <source>
        <dbReference type="ARBA" id="ARBA00023157"/>
    </source>
</evidence>
<keyword evidence="5 12" id="KW-0378">Hydrolase</keyword>
<dbReference type="PROSITE" id="PS51829">
    <property type="entry name" value="P_HOMO_B"/>
    <property type="match status" value="1"/>
</dbReference>
<dbReference type="AlphaFoldDB" id="A0A8D8W566"/>
<organism evidence="14">
    <name type="scientific">Cacopsylla melanoneura</name>
    <dbReference type="NCBI Taxonomy" id="428564"/>
    <lineage>
        <taxon>Eukaryota</taxon>
        <taxon>Metazoa</taxon>
        <taxon>Ecdysozoa</taxon>
        <taxon>Arthropoda</taxon>
        <taxon>Hexapoda</taxon>
        <taxon>Insecta</taxon>
        <taxon>Pterygota</taxon>
        <taxon>Neoptera</taxon>
        <taxon>Paraneoptera</taxon>
        <taxon>Hemiptera</taxon>
        <taxon>Sternorrhyncha</taxon>
        <taxon>Psylloidea</taxon>
        <taxon>Psyllidae</taxon>
        <taxon>Psyllinae</taxon>
        <taxon>Cacopsylla</taxon>
    </lineage>
</organism>
<reference evidence="14" key="1">
    <citation type="submission" date="2021-05" db="EMBL/GenBank/DDBJ databases">
        <authorList>
            <person name="Alioto T."/>
            <person name="Alioto T."/>
            <person name="Gomez Garrido J."/>
        </authorList>
    </citation>
    <scope>NUCLEOTIDE SEQUENCE</scope>
</reference>
<evidence type="ECO:0000256" key="6">
    <source>
        <dbReference type="ARBA" id="ARBA00022825"/>
    </source>
</evidence>
<dbReference type="PROSITE" id="PS00138">
    <property type="entry name" value="SUBTILASE_SER"/>
    <property type="match status" value="1"/>
</dbReference>
<evidence type="ECO:0000256" key="5">
    <source>
        <dbReference type="ARBA" id="ARBA00022801"/>
    </source>
</evidence>
<dbReference type="PROSITE" id="PS51892">
    <property type="entry name" value="SUBTILASE"/>
    <property type="match status" value="1"/>
</dbReference>
<dbReference type="InterPro" id="IPR008979">
    <property type="entry name" value="Galactose-bd-like_sf"/>
</dbReference>
<dbReference type="InterPro" id="IPR023827">
    <property type="entry name" value="Peptidase_S8_Asp-AS"/>
</dbReference>
<dbReference type="Gene3D" id="3.30.70.850">
    <property type="entry name" value="Peptidase S8, pro-domain"/>
    <property type="match status" value="1"/>
</dbReference>
<dbReference type="EMBL" id="HBUF01147352">
    <property type="protein sequence ID" value="CAG6647505.1"/>
    <property type="molecule type" value="Transcribed_RNA"/>
</dbReference>
<feature type="domain" description="P/Homo B" evidence="13">
    <location>
        <begin position="500"/>
        <end position="640"/>
    </location>
</feature>
<feature type="active site" description="Charge relay system" evidence="11 12">
    <location>
        <position position="249"/>
    </location>
</feature>
<accession>A0A8D8W566</accession>
<keyword evidence="4" id="KW-0732">Signal</keyword>
<dbReference type="InterPro" id="IPR023828">
    <property type="entry name" value="Peptidase_S8_Ser-AS"/>
</dbReference>
<dbReference type="Pfam" id="PF16470">
    <property type="entry name" value="S8_pro-domain"/>
    <property type="match status" value="1"/>
</dbReference>
<evidence type="ECO:0000256" key="8">
    <source>
        <dbReference type="ARBA" id="ARBA00023145"/>
    </source>
</evidence>
<dbReference type="InterPro" id="IPR034182">
    <property type="entry name" value="Kexin/furin"/>
</dbReference>
<dbReference type="InterPro" id="IPR000209">
    <property type="entry name" value="Peptidase_S8/S53_dom"/>
</dbReference>
<dbReference type="Gene3D" id="3.40.50.200">
    <property type="entry name" value="Peptidase S8/S53 domain"/>
    <property type="match status" value="1"/>
</dbReference>
<dbReference type="PANTHER" id="PTHR42884:SF14">
    <property type="entry name" value="NEUROENDOCRINE CONVERTASE 1"/>
    <property type="match status" value="1"/>
</dbReference>
<dbReference type="InterPro" id="IPR038466">
    <property type="entry name" value="S8_pro-domain_sf"/>
</dbReference>
<dbReference type="Pfam" id="PF01483">
    <property type="entry name" value="P_proprotein"/>
    <property type="match status" value="1"/>
</dbReference>
<dbReference type="FunFam" id="3.40.50.200:FF:000021">
    <property type="entry name" value="Proprotein convertase subtilisin/kexin type 5a"/>
    <property type="match status" value="1"/>
</dbReference>
<dbReference type="Gene3D" id="2.60.120.260">
    <property type="entry name" value="Galactose-binding domain-like"/>
    <property type="match status" value="1"/>
</dbReference>
<dbReference type="CDD" id="cd04059">
    <property type="entry name" value="Peptidases_S8_Protein_convertases_Kexins_Furin-like"/>
    <property type="match status" value="1"/>
</dbReference>
<dbReference type="InterPro" id="IPR022398">
    <property type="entry name" value="Peptidase_S8_His-AS"/>
</dbReference>
<dbReference type="EMBL" id="HBUF01147351">
    <property type="protein sequence ID" value="CAG6647503.1"/>
    <property type="molecule type" value="Transcribed_RNA"/>
</dbReference>
<proteinExistence type="inferred from homology"/>
<evidence type="ECO:0000256" key="2">
    <source>
        <dbReference type="ARBA" id="ARBA00022670"/>
    </source>
</evidence>
<evidence type="ECO:0000256" key="1">
    <source>
        <dbReference type="ARBA" id="ARBA00005325"/>
    </source>
</evidence>
<dbReference type="GO" id="GO:0004252">
    <property type="term" value="F:serine-type endopeptidase activity"/>
    <property type="evidence" value="ECO:0007669"/>
    <property type="project" value="UniProtKB-UniRule"/>
</dbReference>